<feature type="domain" description="TauD/TfdA-like" evidence="6">
    <location>
        <begin position="107"/>
        <end position="310"/>
    </location>
</feature>
<protein>
    <submittedName>
        <fullName evidence="7">Taurine catabolism dioxygenase TauD</fullName>
    </submittedName>
</protein>
<evidence type="ECO:0000256" key="3">
    <source>
        <dbReference type="ARBA" id="ARBA00023002"/>
    </source>
</evidence>
<organism evidence="7 8">
    <name type="scientific">Streptomyces nitrosporeus</name>
    <dbReference type="NCBI Taxonomy" id="28894"/>
    <lineage>
        <taxon>Bacteria</taxon>
        <taxon>Bacillati</taxon>
        <taxon>Actinomycetota</taxon>
        <taxon>Actinomycetes</taxon>
        <taxon>Kitasatosporales</taxon>
        <taxon>Streptomycetaceae</taxon>
        <taxon>Streptomyces</taxon>
    </lineage>
</organism>
<evidence type="ECO:0000256" key="4">
    <source>
        <dbReference type="ARBA" id="ARBA00023004"/>
    </source>
</evidence>
<dbReference type="Proteomes" id="UP000326178">
    <property type="component" value="Chromosome"/>
</dbReference>
<dbReference type="Gene3D" id="3.60.130.10">
    <property type="entry name" value="Clavaminate synthase-like"/>
    <property type="match status" value="1"/>
</dbReference>
<feature type="binding site" evidence="5">
    <location>
        <position position="152"/>
    </location>
    <ligand>
        <name>Fe cation</name>
        <dbReference type="ChEBI" id="CHEBI:24875"/>
    </ligand>
</feature>
<dbReference type="RefSeq" id="WP_150488812.1">
    <property type="nucleotide sequence ID" value="NZ_BMUV01000010.1"/>
</dbReference>
<comment type="similarity">
    <text evidence="1">Belongs to the clavaminate synthase family.</text>
</comment>
<sequence>MQPFYELTDAERDGLAAALAAVTKSPYEDYPAFSRSVTDLVDRGEVPAFFAEAVAGIRAERESGTSDAHVLRNCPIDPVVPVLNHDDPLADKYAKKKTFVGEALLELFAQLAGTPLLAYDTRFNGDFFTDVIAINRYSGKQTGFSDGELVFHNDRTAHPVRADFISLVGMRCPGGELTYTGFVEGRALLSHLTAEEQEILRKPYFITPFDVFSRDNNKSLTVSEAHPILEREHSIRYLDTHTTVAPDSPPEAKDTLIALKNALVRAEKKRHRILTGDLFSFANQDGLHSRDKIEVNDPERARSRWLLKTYAFRDEANAEQHADKWINGVRGRVGD</sequence>
<dbReference type="GO" id="GO:0051213">
    <property type="term" value="F:dioxygenase activity"/>
    <property type="evidence" value="ECO:0007669"/>
    <property type="project" value="UniProtKB-KW"/>
</dbReference>
<dbReference type="OrthoDB" id="2986723at2"/>
<evidence type="ECO:0000313" key="7">
    <source>
        <dbReference type="EMBL" id="QEU73506.1"/>
    </source>
</evidence>
<keyword evidence="3" id="KW-0560">Oxidoreductase</keyword>
<keyword evidence="4 5" id="KW-0408">Iron</keyword>
<evidence type="ECO:0000313" key="8">
    <source>
        <dbReference type="Proteomes" id="UP000326178"/>
    </source>
</evidence>
<dbReference type="EMBL" id="CP023702">
    <property type="protein sequence ID" value="QEU73506.1"/>
    <property type="molecule type" value="Genomic_DNA"/>
</dbReference>
<evidence type="ECO:0000256" key="5">
    <source>
        <dbReference type="PIRSR" id="PIRSR019543-2"/>
    </source>
</evidence>
<dbReference type="AlphaFoldDB" id="A0A5J6FBS1"/>
<dbReference type="InterPro" id="IPR003819">
    <property type="entry name" value="TauD/TfdA-like"/>
</dbReference>
<accession>A0A5J6FBS1</accession>
<dbReference type="SUPFAM" id="SSF51197">
    <property type="entry name" value="Clavaminate synthase-like"/>
    <property type="match status" value="1"/>
</dbReference>
<dbReference type="InterPro" id="IPR042098">
    <property type="entry name" value="TauD-like_sf"/>
</dbReference>
<evidence type="ECO:0000259" key="6">
    <source>
        <dbReference type="Pfam" id="PF02668"/>
    </source>
</evidence>
<evidence type="ECO:0000256" key="1">
    <source>
        <dbReference type="ARBA" id="ARBA00008425"/>
    </source>
</evidence>
<proteinExistence type="inferred from homology"/>
<dbReference type="KEGG" id="snk:CP967_17245"/>
<gene>
    <name evidence="7" type="ORF">CP967_17245</name>
</gene>
<reference evidence="7 8" key="1">
    <citation type="submission" date="2017-09" db="EMBL/GenBank/DDBJ databases">
        <authorList>
            <person name="Lee N."/>
            <person name="Cho B.-K."/>
        </authorList>
    </citation>
    <scope>NUCLEOTIDE SEQUENCE [LARGE SCALE GENOMIC DNA]</scope>
    <source>
        <strain evidence="7 8">ATCC 12769</strain>
    </source>
</reference>
<keyword evidence="8" id="KW-1185">Reference proteome</keyword>
<name>A0A5J6FBS1_9ACTN</name>
<dbReference type="InterPro" id="IPR014503">
    <property type="entry name" value="Clavaminate_syn-like"/>
</dbReference>
<dbReference type="PIRSF" id="PIRSF019543">
    <property type="entry name" value="Clavaminate_syn"/>
    <property type="match status" value="1"/>
</dbReference>
<evidence type="ECO:0000256" key="2">
    <source>
        <dbReference type="ARBA" id="ARBA00022723"/>
    </source>
</evidence>
<dbReference type="GO" id="GO:0005506">
    <property type="term" value="F:iron ion binding"/>
    <property type="evidence" value="ECO:0007669"/>
    <property type="project" value="InterPro"/>
</dbReference>
<keyword evidence="2 5" id="KW-0479">Metal-binding</keyword>
<keyword evidence="7" id="KW-0223">Dioxygenase</keyword>
<dbReference type="Pfam" id="PF02668">
    <property type="entry name" value="TauD"/>
    <property type="match status" value="1"/>
</dbReference>